<dbReference type="RefSeq" id="WP_187752037.1">
    <property type="nucleotide sequence ID" value="NZ_CP060828.1"/>
</dbReference>
<keyword evidence="2" id="KW-1185">Reference proteome</keyword>
<proteinExistence type="predicted"/>
<evidence type="ECO:0000313" key="1">
    <source>
        <dbReference type="EMBL" id="QNP75116.1"/>
    </source>
</evidence>
<organism evidence="1 2">
    <name type="scientific">Streptomyces roseirectus</name>
    <dbReference type="NCBI Taxonomy" id="2768066"/>
    <lineage>
        <taxon>Bacteria</taxon>
        <taxon>Bacillati</taxon>
        <taxon>Actinomycetota</taxon>
        <taxon>Actinomycetes</taxon>
        <taxon>Kitasatosporales</taxon>
        <taxon>Streptomycetaceae</taxon>
        <taxon>Streptomyces</taxon>
    </lineage>
</organism>
<dbReference type="Proteomes" id="UP000516052">
    <property type="component" value="Chromosome"/>
</dbReference>
<accession>A0A7H0IQQ0</accession>
<evidence type="ECO:0000313" key="2">
    <source>
        <dbReference type="Proteomes" id="UP000516052"/>
    </source>
</evidence>
<gene>
    <name evidence="1" type="ORF">IAG44_40720</name>
</gene>
<dbReference type="KEGG" id="sroi:IAG44_40720"/>
<dbReference type="AlphaFoldDB" id="A0A7H0IQQ0"/>
<reference evidence="1 2" key="1">
    <citation type="submission" date="2020-08" db="EMBL/GenBank/DDBJ databases">
        <title>A novel species.</title>
        <authorList>
            <person name="Gao J."/>
        </authorList>
    </citation>
    <scope>NUCLEOTIDE SEQUENCE [LARGE SCALE GENOMIC DNA]</scope>
    <source>
        <strain evidence="1 2">CRXT-G-22</strain>
    </source>
</reference>
<name>A0A7H0IQQ0_9ACTN</name>
<protein>
    <submittedName>
        <fullName evidence="1">Uncharacterized protein</fullName>
    </submittedName>
</protein>
<sequence length="210" mass="22719">MSATVIPPTGRAVIPGGTVSGEAKAAWVSAGFSGVAVAVSVVSLFTSCQAKDDTDALRAKETREDQIKKITYSIENSEKGIYVTNPSSAPIRDIVVRLSYAQNQYRYVTLKTLEACTRWELTDANLKAADPQLPPLPGGSSGFISASNDAALEISLTDARGVVWTLWKRSYRPGGYWETNYNTDHQTGSFVQNKTTLSSKSWKTLEGCTV</sequence>
<dbReference type="EMBL" id="CP060828">
    <property type="protein sequence ID" value="QNP75116.1"/>
    <property type="molecule type" value="Genomic_DNA"/>
</dbReference>